<dbReference type="EMBL" id="BJYE01000034">
    <property type="protein sequence ID" value="GEN57625.1"/>
    <property type="molecule type" value="Genomic_DNA"/>
</dbReference>
<feature type="transmembrane region" description="Helical" evidence="1">
    <location>
        <begin position="315"/>
        <end position="336"/>
    </location>
</feature>
<dbReference type="PANTHER" id="PTHR11328">
    <property type="entry name" value="MAJOR FACILITATOR SUPERFAMILY DOMAIN-CONTAINING PROTEIN"/>
    <property type="match status" value="1"/>
</dbReference>
<feature type="transmembrane region" description="Helical" evidence="1">
    <location>
        <begin position="12"/>
        <end position="34"/>
    </location>
</feature>
<feature type="transmembrane region" description="Helical" evidence="1">
    <location>
        <begin position="342"/>
        <end position="361"/>
    </location>
</feature>
<feature type="transmembrane region" description="Helical" evidence="1">
    <location>
        <begin position="97"/>
        <end position="114"/>
    </location>
</feature>
<protein>
    <submittedName>
        <fullName evidence="2">Sodium:solute symporter</fullName>
    </submittedName>
</protein>
<feature type="transmembrane region" description="Helical" evidence="1">
    <location>
        <begin position="283"/>
        <end position="303"/>
    </location>
</feature>
<dbReference type="OrthoDB" id="9764596at2"/>
<evidence type="ECO:0000313" key="3">
    <source>
        <dbReference type="Proteomes" id="UP000321400"/>
    </source>
</evidence>
<gene>
    <name evidence="2" type="ORF">HAL01_20890</name>
</gene>
<dbReference type="GO" id="GO:0005886">
    <property type="term" value="C:plasma membrane"/>
    <property type="evidence" value="ECO:0007669"/>
    <property type="project" value="TreeGrafter"/>
</dbReference>
<dbReference type="InterPro" id="IPR039672">
    <property type="entry name" value="MFS_2"/>
</dbReference>
<feature type="transmembrane region" description="Helical" evidence="1">
    <location>
        <begin position="257"/>
        <end position="277"/>
    </location>
</feature>
<dbReference type="STRING" id="442899.SAMN05720591_1328"/>
<keyword evidence="1" id="KW-0812">Transmembrane</keyword>
<feature type="transmembrane region" description="Helical" evidence="1">
    <location>
        <begin position="54"/>
        <end position="76"/>
    </location>
</feature>
<comment type="caution">
    <text evidence="2">The sequence shown here is derived from an EMBL/GenBank/DDBJ whole genome shotgun (WGS) entry which is preliminary data.</text>
</comment>
<dbReference type="GO" id="GO:0008643">
    <property type="term" value="P:carbohydrate transport"/>
    <property type="evidence" value="ECO:0007669"/>
    <property type="project" value="InterPro"/>
</dbReference>
<dbReference type="Proteomes" id="UP000321400">
    <property type="component" value="Unassembled WGS sequence"/>
</dbReference>
<dbReference type="GO" id="GO:0015293">
    <property type="term" value="F:symporter activity"/>
    <property type="evidence" value="ECO:0007669"/>
    <property type="project" value="InterPro"/>
</dbReference>
<dbReference type="InterPro" id="IPR036259">
    <property type="entry name" value="MFS_trans_sf"/>
</dbReference>
<feature type="transmembrane region" description="Helical" evidence="1">
    <location>
        <begin position="391"/>
        <end position="410"/>
    </location>
</feature>
<name>A0A511X3Y9_9BACI</name>
<organism evidence="2 3">
    <name type="scientific">Halolactibacillus alkaliphilus</name>
    <dbReference type="NCBI Taxonomy" id="442899"/>
    <lineage>
        <taxon>Bacteria</taxon>
        <taxon>Bacillati</taxon>
        <taxon>Bacillota</taxon>
        <taxon>Bacilli</taxon>
        <taxon>Bacillales</taxon>
        <taxon>Bacillaceae</taxon>
        <taxon>Halolactibacillus</taxon>
    </lineage>
</organism>
<evidence type="ECO:0000313" key="2">
    <source>
        <dbReference type="EMBL" id="GEN57625.1"/>
    </source>
</evidence>
<feature type="transmembrane region" description="Helical" evidence="1">
    <location>
        <begin position="416"/>
        <end position="437"/>
    </location>
</feature>
<keyword evidence="1" id="KW-0472">Membrane</keyword>
<feature type="transmembrane region" description="Helical" evidence="1">
    <location>
        <begin position="197"/>
        <end position="221"/>
    </location>
</feature>
<dbReference type="PANTHER" id="PTHR11328:SF24">
    <property type="entry name" value="MAJOR FACILITATOR SUPERFAMILY (MFS) PROFILE DOMAIN-CONTAINING PROTEIN"/>
    <property type="match status" value="1"/>
</dbReference>
<feature type="transmembrane region" description="Helical" evidence="1">
    <location>
        <begin position="126"/>
        <end position="149"/>
    </location>
</feature>
<keyword evidence="3" id="KW-1185">Reference proteome</keyword>
<reference evidence="2 3" key="1">
    <citation type="submission" date="2019-07" db="EMBL/GenBank/DDBJ databases">
        <title>Whole genome shotgun sequence of Halolactibacillus alkaliphilus NBRC 103919.</title>
        <authorList>
            <person name="Hosoyama A."/>
            <person name="Uohara A."/>
            <person name="Ohji S."/>
            <person name="Ichikawa N."/>
        </authorList>
    </citation>
    <scope>NUCLEOTIDE SEQUENCE [LARGE SCALE GENOMIC DNA]</scope>
    <source>
        <strain evidence="2 3">NBRC 103919</strain>
    </source>
</reference>
<dbReference type="Gene3D" id="1.20.1250.20">
    <property type="entry name" value="MFS general substrate transporter like domains"/>
    <property type="match status" value="2"/>
</dbReference>
<dbReference type="SUPFAM" id="SSF103473">
    <property type="entry name" value="MFS general substrate transporter"/>
    <property type="match status" value="1"/>
</dbReference>
<accession>A0A511X3Y9</accession>
<dbReference type="RefSeq" id="WP_089803210.1">
    <property type="nucleotide sequence ID" value="NZ_BJYE01000034.1"/>
</dbReference>
<proteinExistence type="predicted"/>
<feature type="transmembrane region" description="Helical" evidence="1">
    <location>
        <begin position="161"/>
        <end position="185"/>
    </location>
</feature>
<sequence length="450" mass="50290">MKPVTKKIMWIFAMGQFGWSILTGIVINWLVYFYQPVEELINQGQPLFISQGTVVFGLFTIIGAITAFGRLFDAISDPLIASASDQSTHKLGRRVPFLRRFALPFALMTIFIFIPQSEGISMLNNISLFIKVIVFYLFMTLYCTPYTALIPELGRSQEDKINISTYISITFILGTSLAYSAPFIWDIFISNGIARVPAIQLTFAILATIAFILMMVPALFLKETDYIKAEPSKSGAFESLLKTFKNKHFRIFVLSDVLYWIALTIFQTGLPFFVVALLGLEEFMITVLFLTMTFVSFLFYLPVNLWAKKIGKKPLVLIAFLTFAFAFFIASISGLLPINAHVHGFIIAISAALPMAILGILPQAMVADIAQFESVNTGENREGMFFAARTFAFKVGQSLAILIFTTFATIGRDTGLGYRFSLITAIILSLIGAGVLIRYNEKHIIEKIEK</sequence>
<dbReference type="Pfam" id="PF13347">
    <property type="entry name" value="MFS_2"/>
    <property type="match status" value="1"/>
</dbReference>
<evidence type="ECO:0000256" key="1">
    <source>
        <dbReference type="SAM" id="Phobius"/>
    </source>
</evidence>
<keyword evidence="1" id="KW-1133">Transmembrane helix</keyword>
<dbReference type="AlphaFoldDB" id="A0A511X3Y9"/>